<comment type="caution">
    <text evidence="1">The sequence shown here is derived from an EMBL/GenBank/DDBJ whole genome shotgun (WGS) entry which is preliminary data.</text>
</comment>
<dbReference type="EMBL" id="JAAFZH010000004">
    <property type="protein sequence ID" value="NDU95672.1"/>
    <property type="molecule type" value="Genomic_DNA"/>
</dbReference>
<protein>
    <submittedName>
        <fullName evidence="1">Uncharacterized protein</fullName>
    </submittedName>
</protein>
<reference evidence="1 2" key="1">
    <citation type="submission" date="2020-02" db="EMBL/GenBank/DDBJ databases">
        <title>Draft genome sequence of two Spirosoma agri KCTC 52727 and Spirosoma terrae KCTC 52035.</title>
        <authorList>
            <person name="Rojas J."/>
            <person name="Ambika Manirajan B."/>
            <person name="Suarez C."/>
            <person name="Ratering S."/>
            <person name="Schnell S."/>
        </authorList>
    </citation>
    <scope>NUCLEOTIDE SEQUENCE [LARGE SCALE GENOMIC DNA]</scope>
    <source>
        <strain evidence="1 2">KCTC 52035</strain>
    </source>
</reference>
<organism evidence="1 2">
    <name type="scientific">Spirosoma terrae</name>
    <dbReference type="NCBI Taxonomy" id="1968276"/>
    <lineage>
        <taxon>Bacteria</taxon>
        <taxon>Pseudomonadati</taxon>
        <taxon>Bacteroidota</taxon>
        <taxon>Cytophagia</taxon>
        <taxon>Cytophagales</taxon>
        <taxon>Cytophagaceae</taxon>
        <taxon>Spirosoma</taxon>
    </lineage>
</organism>
<gene>
    <name evidence="1" type="ORF">GK108_12380</name>
</gene>
<evidence type="ECO:0000313" key="1">
    <source>
        <dbReference type="EMBL" id="NDU95672.1"/>
    </source>
</evidence>
<evidence type="ECO:0000313" key="2">
    <source>
        <dbReference type="Proteomes" id="UP000474175"/>
    </source>
</evidence>
<keyword evidence="2" id="KW-1185">Reference proteome</keyword>
<dbReference type="AlphaFoldDB" id="A0A6L9L8J5"/>
<sequence>MDELSLLQEQLETSKLNLEVNRRGRCWYEIYTPGPAGGVLKSHCVGNMTTIRAYIQGYTDGKKKGLTETLTRKKGRITKLRNRLRAAENRGYLQAVEEIDGIHNGIIPDKHNPTLNNG</sequence>
<accession>A0A6L9L8J5</accession>
<dbReference type="Proteomes" id="UP000474175">
    <property type="component" value="Unassembled WGS sequence"/>
</dbReference>
<name>A0A6L9L8J5_9BACT</name>
<dbReference type="RefSeq" id="WP_163948151.1">
    <property type="nucleotide sequence ID" value="NZ_JAAFZH010000004.1"/>
</dbReference>
<proteinExistence type="predicted"/>